<dbReference type="GO" id="GO:0050793">
    <property type="term" value="P:regulation of developmental process"/>
    <property type="evidence" value="ECO:0007669"/>
    <property type="project" value="TreeGrafter"/>
</dbReference>
<feature type="domain" description="ZF-HD dimerization-type" evidence="11">
    <location>
        <begin position="88"/>
        <end position="133"/>
    </location>
</feature>
<keyword evidence="2" id="KW-0479">Metal-binding</keyword>
<feature type="compositionally biased region" description="Basic residues" evidence="10">
    <location>
        <begin position="208"/>
        <end position="221"/>
    </location>
</feature>
<feature type="compositionally biased region" description="Polar residues" evidence="10">
    <location>
        <begin position="61"/>
        <end position="71"/>
    </location>
</feature>
<comment type="subcellular location">
    <subcellularLocation>
        <location evidence="1">Nucleus</location>
    </subcellularLocation>
</comment>
<evidence type="ECO:0000256" key="4">
    <source>
        <dbReference type="ARBA" id="ARBA00022833"/>
    </source>
</evidence>
<proteinExistence type="evidence at transcript level"/>
<dbReference type="SUPFAM" id="SSF46689">
    <property type="entry name" value="Homeodomain-like"/>
    <property type="match status" value="1"/>
</dbReference>
<keyword evidence="9" id="KW-0539">Nucleus</keyword>
<evidence type="ECO:0000256" key="9">
    <source>
        <dbReference type="ARBA" id="ARBA00023242"/>
    </source>
</evidence>
<dbReference type="InterPro" id="IPR006455">
    <property type="entry name" value="Homeodomain_ZF_HD"/>
</dbReference>
<dbReference type="GO" id="GO:0008270">
    <property type="term" value="F:zinc ion binding"/>
    <property type="evidence" value="ECO:0007669"/>
    <property type="project" value="UniProtKB-KW"/>
</dbReference>
<evidence type="ECO:0000256" key="3">
    <source>
        <dbReference type="ARBA" id="ARBA00022771"/>
    </source>
</evidence>
<keyword evidence="3" id="KW-0863">Zinc-finger</keyword>
<feature type="region of interest" description="Disordered" evidence="10">
    <location>
        <begin position="187"/>
        <end position="223"/>
    </location>
</feature>
<organism evidence="12">
    <name type="scientific">Picea sitchensis</name>
    <name type="common">Sitka spruce</name>
    <name type="synonym">Pinus sitchensis</name>
    <dbReference type="NCBI Taxonomy" id="3332"/>
    <lineage>
        <taxon>Eukaryota</taxon>
        <taxon>Viridiplantae</taxon>
        <taxon>Streptophyta</taxon>
        <taxon>Embryophyta</taxon>
        <taxon>Tracheophyta</taxon>
        <taxon>Spermatophyta</taxon>
        <taxon>Pinopsida</taxon>
        <taxon>Pinidae</taxon>
        <taxon>Conifers I</taxon>
        <taxon>Pinales</taxon>
        <taxon>Pinaceae</taxon>
        <taxon>Picea</taxon>
    </lineage>
</organism>
<dbReference type="InterPro" id="IPR006456">
    <property type="entry name" value="ZF_HD_homeobox_Cys/His_dimer"/>
</dbReference>
<accession>A9NWR9</accession>
<keyword evidence="8" id="KW-0804">Transcription</keyword>
<evidence type="ECO:0000256" key="5">
    <source>
        <dbReference type="ARBA" id="ARBA00023015"/>
    </source>
</evidence>
<evidence type="ECO:0000313" key="12">
    <source>
        <dbReference type="EMBL" id="ABK25080.1"/>
    </source>
</evidence>
<evidence type="ECO:0000256" key="2">
    <source>
        <dbReference type="ARBA" id="ARBA00022723"/>
    </source>
</evidence>
<dbReference type="PANTHER" id="PTHR31948">
    <property type="entry name" value="ZINC-FINGER HOMEODOMAIN PROTEIN 2"/>
    <property type="match status" value="1"/>
</dbReference>
<evidence type="ECO:0000259" key="11">
    <source>
        <dbReference type="PROSITE" id="PS51523"/>
    </source>
</evidence>
<dbReference type="PANTHER" id="PTHR31948:SF72">
    <property type="entry name" value="ZINC-FINGER HOMEODOMAIN PROTEIN 10"/>
    <property type="match status" value="1"/>
</dbReference>
<dbReference type="NCBIfam" id="TIGR01565">
    <property type="entry name" value="homeo_ZF_HD"/>
    <property type="match status" value="1"/>
</dbReference>
<dbReference type="InterPro" id="IPR009057">
    <property type="entry name" value="Homeodomain-like_sf"/>
</dbReference>
<dbReference type="GO" id="GO:0003700">
    <property type="term" value="F:DNA-binding transcription factor activity"/>
    <property type="evidence" value="ECO:0007669"/>
    <property type="project" value="TreeGrafter"/>
</dbReference>
<keyword evidence="4" id="KW-0862">Zinc</keyword>
<dbReference type="OMA" id="APHMLMA"/>
<evidence type="ECO:0000256" key="6">
    <source>
        <dbReference type="ARBA" id="ARBA00023125"/>
    </source>
</evidence>
<dbReference type="AlphaFoldDB" id="A9NWR9"/>
<dbReference type="Pfam" id="PF04770">
    <property type="entry name" value="ZF-HD_dimer"/>
    <property type="match status" value="1"/>
</dbReference>
<keyword evidence="6" id="KW-0238">DNA-binding</keyword>
<keyword evidence="5" id="KW-0805">Transcription regulation</keyword>
<dbReference type="GO" id="GO:0000976">
    <property type="term" value="F:transcription cis-regulatory region binding"/>
    <property type="evidence" value="ECO:0007669"/>
    <property type="project" value="TreeGrafter"/>
</dbReference>
<dbReference type="PROSITE" id="PS51523">
    <property type="entry name" value="ZF_HD_DIMER"/>
    <property type="match status" value="1"/>
</dbReference>
<dbReference type="FunFam" id="1.10.10.60:FF:000257">
    <property type="entry name" value="Zinc-finger homeodomain protein 2"/>
    <property type="match status" value="1"/>
</dbReference>
<feature type="region of interest" description="Disordered" evidence="10">
    <location>
        <begin position="57"/>
        <end position="79"/>
    </location>
</feature>
<evidence type="ECO:0000256" key="7">
    <source>
        <dbReference type="ARBA" id="ARBA00023155"/>
    </source>
</evidence>
<keyword evidence="7" id="KW-0371">Homeobox</keyword>
<dbReference type="Gene3D" id="1.10.10.60">
    <property type="entry name" value="Homeodomain-like"/>
    <property type="match status" value="1"/>
</dbReference>
<reference evidence="12" key="1">
    <citation type="journal article" date="2008" name="BMC Genomics">
        <title>A conifer genomics resource of 200,000 spruce (Picea spp.) ESTs and 6,464 high-quality, sequence-finished full-length cDNAs for Sitka spruce (Picea sitchensis).</title>
        <authorList>
            <person name="Ralph S.G."/>
            <person name="Chun H.J."/>
            <person name="Kolosova N."/>
            <person name="Cooper D."/>
            <person name="Oddy C."/>
            <person name="Ritland C.E."/>
            <person name="Kirkpatrick R."/>
            <person name="Moore R."/>
            <person name="Barber S."/>
            <person name="Holt R.A."/>
            <person name="Jones S.J."/>
            <person name="Marra M.A."/>
            <person name="Douglas C.J."/>
            <person name="Ritland K."/>
            <person name="Bohlmann J."/>
        </authorList>
    </citation>
    <scope>NUCLEOTIDE SEQUENCE</scope>
    <source>
        <tissue evidence="12">Bark</tissue>
    </source>
</reference>
<evidence type="ECO:0000256" key="10">
    <source>
        <dbReference type="SAM" id="MobiDB-lite"/>
    </source>
</evidence>
<dbReference type="EMBL" id="EF085784">
    <property type="protein sequence ID" value="ABK25080.1"/>
    <property type="molecule type" value="mRNA"/>
</dbReference>
<name>A9NWR9_PICSI</name>
<dbReference type="NCBIfam" id="TIGR01566">
    <property type="entry name" value="ZF_HD_prot_N"/>
    <property type="match status" value="1"/>
</dbReference>
<sequence>MFCGSEGEGLMLEQRALGHMMDLGNTQQMPVSMPAPYGLYPNGNGNGNTAIIMVLPHDDSSSNPLNPTNPRNPMEAAAAPPPTKVLRYRECQRNHAANIGGHALDGCGEFMPAEDDALKCAACGCHRNFHRREVEGDEQPPPTCECCLRKKRGGASSSGPGSPVVPYYPLPLPHGSSAPHMLMALSSGLTESDDPDGNTNNNSNNNLSHHHHRGMKKRFRTKFSQDQKEKMYMFADKMGWRMQKQDEAIVQQFCNEIGVGKGVLKVWMHNNKHTLGKKS</sequence>
<dbReference type="GO" id="GO:0005634">
    <property type="term" value="C:nucleus"/>
    <property type="evidence" value="ECO:0007669"/>
    <property type="project" value="UniProtKB-SubCell"/>
</dbReference>
<evidence type="ECO:0000256" key="8">
    <source>
        <dbReference type="ARBA" id="ARBA00023163"/>
    </source>
</evidence>
<evidence type="ECO:0000256" key="1">
    <source>
        <dbReference type="ARBA" id="ARBA00004123"/>
    </source>
</evidence>
<protein>
    <recommendedName>
        <fullName evidence="11">ZF-HD dimerization-type domain-containing protein</fullName>
    </recommendedName>
</protein>
<feature type="compositionally biased region" description="Low complexity" evidence="10">
    <location>
        <begin position="198"/>
        <end position="207"/>
    </location>
</feature>